<dbReference type="EMBL" id="CP038015">
    <property type="protein sequence ID" value="QBP40646.1"/>
    <property type="molecule type" value="Genomic_DNA"/>
</dbReference>
<dbReference type="InterPro" id="IPR010140">
    <property type="entry name" value="Histidinol_P_phosphatase_HisJ"/>
</dbReference>
<sequence length="265" mass="30656">MKQDAHIHSPFCPHGTKDAFELYIEKAIQHGFTDISFTEHAPAPHGFIDSVPTQDSFLKYNLIEPYIFELQQLKKQYAHDISIKIGLEVDFIEGFEKETTQLLNDIGPSLDDSILSVHFLLFEKNYTCIDFSSQSFINFCEQLGSFESVYTLYYKTVQKSISADLGKYKPKRIGHPTLIHKFQHAHDALIDDHEMIKNTLKLMKDSYYELDVNSAGLAKKYCLEPYPPQRYILIAKEMGIPLVFGSDAHRAEDLHQYYDKVYNDR</sequence>
<dbReference type="Gene3D" id="3.20.20.140">
    <property type="entry name" value="Metal-dependent hydrolases"/>
    <property type="match status" value="1"/>
</dbReference>
<evidence type="ECO:0000256" key="5">
    <source>
        <dbReference type="ARBA" id="ARBA00022801"/>
    </source>
</evidence>
<evidence type="ECO:0000256" key="1">
    <source>
        <dbReference type="ARBA" id="ARBA00004970"/>
    </source>
</evidence>
<evidence type="ECO:0000313" key="11">
    <source>
        <dbReference type="Proteomes" id="UP000294292"/>
    </source>
</evidence>
<dbReference type="GO" id="GO:0000105">
    <property type="term" value="P:L-histidine biosynthetic process"/>
    <property type="evidence" value="ECO:0007669"/>
    <property type="project" value="UniProtKB-UniRule"/>
</dbReference>
<gene>
    <name evidence="10" type="primary">hisJ</name>
    <name evidence="10" type="ORF">E2636_05745</name>
</gene>
<dbReference type="InterPro" id="IPR016195">
    <property type="entry name" value="Pol/histidinol_Pase-like"/>
</dbReference>
<comment type="catalytic activity">
    <reaction evidence="7 8">
        <text>L-histidinol phosphate + H2O = L-histidinol + phosphate</text>
        <dbReference type="Rhea" id="RHEA:14465"/>
        <dbReference type="ChEBI" id="CHEBI:15377"/>
        <dbReference type="ChEBI" id="CHEBI:43474"/>
        <dbReference type="ChEBI" id="CHEBI:57699"/>
        <dbReference type="ChEBI" id="CHEBI:57980"/>
        <dbReference type="EC" id="3.1.3.15"/>
    </reaction>
</comment>
<keyword evidence="5 8" id="KW-0378">Hydrolase</keyword>
<dbReference type="NCBIfam" id="TIGR01856">
    <property type="entry name" value="hisJ_fam"/>
    <property type="match status" value="1"/>
</dbReference>
<feature type="domain" description="PHP" evidence="9">
    <location>
        <begin position="4"/>
        <end position="214"/>
    </location>
</feature>
<organism evidence="10 11">
    <name type="scientific">Paenisporosarcina antarctica</name>
    <dbReference type="NCBI Taxonomy" id="417367"/>
    <lineage>
        <taxon>Bacteria</taxon>
        <taxon>Bacillati</taxon>
        <taxon>Bacillota</taxon>
        <taxon>Bacilli</taxon>
        <taxon>Bacillales</taxon>
        <taxon>Caryophanaceae</taxon>
        <taxon>Paenisporosarcina</taxon>
    </lineage>
</organism>
<evidence type="ECO:0000256" key="7">
    <source>
        <dbReference type="ARBA" id="ARBA00049158"/>
    </source>
</evidence>
<keyword evidence="11" id="KW-1185">Reference proteome</keyword>
<proteinExistence type="inferred from homology"/>
<comment type="pathway">
    <text evidence="1 8">Amino-acid biosynthesis; L-histidine biosynthesis; L-histidine from 5-phospho-alpha-D-ribose 1-diphosphate: step 8/9.</text>
</comment>
<keyword evidence="6 8" id="KW-0368">Histidine biosynthesis</keyword>
<evidence type="ECO:0000256" key="8">
    <source>
        <dbReference type="RuleBase" id="RU366003"/>
    </source>
</evidence>
<dbReference type="OrthoDB" id="9775255at2"/>
<dbReference type="GO" id="GO:0005737">
    <property type="term" value="C:cytoplasm"/>
    <property type="evidence" value="ECO:0007669"/>
    <property type="project" value="TreeGrafter"/>
</dbReference>
<evidence type="ECO:0000313" key="10">
    <source>
        <dbReference type="EMBL" id="QBP40646.1"/>
    </source>
</evidence>
<dbReference type="RefSeq" id="WP_134209348.1">
    <property type="nucleotide sequence ID" value="NZ_CP038015.1"/>
</dbReference>
<dbReference type="GO" id="GO:0004401">
    <property type="term" value="F:histidinol-phosphatase activity"/>
    <property type="evidence" value="ECO:0007669"/>
    <property type="project" value="UniProtKB-UniRule"/>
</dbReference>
<dbReference type="PANTHER" id="PTHR21039:SF0">
    <property type="entry name" value="HISTIDINOL-PHOSPHATASE"/>
    <property type="match status" value="1"/>
</dbReference>
<evidence type="ECO:0000256" key="4">
    <source>
        <dbReference type="ARBA" id="ARBA00022605"/>
    </source>
</evidence>
<dbReference type="NCBIfam" id="NF005996">
    <property type="entry name" value="PRK08123.1"/>
    <property type="match status" value="1"/>
</dbReference>
<dbReference type="Proteomes" id="UP000294292">
    <property type="component" value="Chromosome"/>
</dbReference>
<dbReference type="AlphaFoldDB" id="A0A4P6ZYQ6"/>
<accession>A0A4P6ZYQ6</accession>
<protein>
    <recommendedName>
        <fullName evidence="3 8">Histidinol-phosphatase</fullName>
        <shortName evidence="8">HolPase</shortName>
        <ecNumber evidence="3 8">3.1.3.15</ecNumber>
    </recommendedName>
</protein>
<keyword evidence="4 8" id="KW-0028">Amino-acid biosynthesis</keyword>
<comment type="similarity">
    <text evidence="2 8">Belongs to the PHP hydrolase family. HisK subfamily.</text>
</comment>
<name>A0A4P6ZYQ6_9BACL</name>
<dbReference type="UniPathway" id="UPA00031">
    <property type="reaction ID" value="UER00013"/>
</dbReference>
<dbReference type="CDD" id="cd12110">
    <property type="entry name" value="PHP_HisPPase_Hisj_like"/>
    <property type="match status" value="1"/>
</dbReference>
<dbReference type="KEGG" id="panc:E2636_05745"/>
<reference evidence="10 11" key="1">
    <citation type="submission" date="2019-03" db="EMBL/GenBank/DDBJ databases">
        <title>Complete genome sequence of Paenisporosarcina antarctica CGMCC 1.6503T.</title>
        <authorList>
            <person name="Rong J.-C."/>
            <person name="Chi N.-Y."/>
            <person name="Zhang Q.-F."/>
        </authorList>
    </citation>
    <scope>NUCLEOTIDE SEQUENCE [LARGE SCALE GENOMIC DNA]</scope>
    <source>
        <strain evidence="10 11">CGMCC 1.6503</strain>
    </source>
</reference>
<evidence type="ECO:0000256" key="3">
    <source>
        <dbReference type="ARBA" id="ARBA00013085"/>
    </source>
</evidence>
<evidence type="ECO:0000256" key="6">
    <source>
        <dbReference type="ARBA" id="ARBA00023102"/>
    </source>
</evidence>
<dbReference type="InterPro" id="IPR004013">
    <property type="entry name" value="PHP_dom"/>
</dbReference>
<evidence type="ECO:0000259" key="9">
    <source>
        <dbReference type="Pfam" id="PF02811"/>
    </source>
</evidence>
<dbReference type="SUPFAM" id="SSF89550">
    <property type="entry name" value="PHP domain-like"/>
    <property type="match status" value="1"/>
</dbReference>
<dbReference type="PANTHER" id="PTHR21039">
    <property type="entry name" value="HISTIDINOL PHOSPHATASE-RELATED"/>
    <property type="match status" value="1"/>
</dbReference>
<dbReference type="EC" id="3.1.3.15" evidence="3 8"/>
<evidence type="ECO:0000256" key="2">
    <source>
        <dbReference type="ARBA" id="ARBA00009152"/>
    </source>
</evidence>
<dbReference type="Pfam" id="PF02811">
    <property type="entry name" value="PHP"/>
    <property type="match status" value="1"/>
</dbReference>